<keyword evidence="4" id="KW-1185">Reference proteome</keyword>
<dbReference type="Pfam" id="PF07470">
    <property type="entry name" value="Glyco_hydro_88"/>
    <property type="match status" value="1"/>
</dbReference>
<evidence type="ECO:0000313" key="3">
    <source>
        <dbReference type="EMBL" id="MDS0300331.1"/>
    </source>
</evidence>
<name>A0ABU2GHR1_9EURY</name>
<dbReference type="Proteomes" id="UP001257060">
    <property type="component" value="Unassembled WGS sequence"/>
</dbReference>
<proteinExistence type="inferred from homology"/>
<dbReference type="GO" id="GO:0016787">
    <property type="term" value="F:hydrolase activity"/>
    <property type="evidence" value="ECO:0007669"/>
    <property type="project" value="UniProtKB-KW"/>
</dbReference>
<dbReference type="EMBL" id="JAMQOP010000003">
    <property type="protein sequence ID" value="MDS0300331.1"/>
    <property type="molecule type" value="Genomic_DNA"/>
</dbReference>
<reference evidence="3 4" key="1">
    <citation type="submission" date="2022-06" db="EMBL/GenBank/DDBJ databases">
        <title>Halogeometricum sp. a new haloarchaeum isolate from saline soil.</title>
        <authorList>
            <person name="Strakova D."/>
            <person name="Galisteo C."/>
            <person name="Sanchez-Porro C."/>
            <person name="Ventosa A."/>
        </authorList>
    </citation>
    <scope>NUCLEOTIDE SEQUENCE [LARGE SCALE GENOMIC DNA]</scope>
    <source>
        <strain evidence="3 4">S1BR25-6</strain>
    </source>
</reference>
<accession>A0ABU2GHR1</accession>
<protein>
    <submittedName>
        <fullName evidence="3">Glycoside hydrolase family 88 protein</fullName>
    </submittedName>
</protein>
<evidence type="ECO:0000256" key="1">
    <source>
        <dbReference type="ARBA" id="ARBA00022801"/>
    </source>
</evidence>
<evidence type="ECO:0000313" key="4">
    <source>
        <dbReference type="Proteomes" id="UP001257060"/>
    </source>
</evidence>
<comment type="similarity">
    <text evidence="2">Belongs to the glycosyl hydrolase 88 family.</text>
</comment>
<dbReference type="InterPro" id="IPR008928">
    <property type="entry name" value="6-hairpin_glycosidase_sf"/>
</dbReference>
<dbReference type="InterPro" id="IPR010905">
    <property type="entry name" value="Glyco_hydro_88"/>
</dbReference>
<gene>
    <name evidence="3" type="ORF">NDI76_16415</name>
</gene>
<organism evidence="3 4">
    <name type="scientific">Halogeometricum salsisoli</name>
    <dbReference type="NCBI Taxonomy" id="2950536"/>
    <lineage>
        <taxon>Archaea</taxon>
        <taxon>Methanobacteriati</taxon>
        <taxon>Methanobacteriota</taxon>
        <taxon>Stenosarchaea group</taxon>
        <taxon>Halobacteria</taxon>
        <taxon>Halobacteriales</taxon>
        <taxon>Haloferacaceae</taxon>
        <taxon>Halogeometricum</taxon>
    </lineage>
</organism>
<dbReference type="InterPro" id="IPR012341">
    <property type="entry name" value="6hp_glycosidase-like_sf"/>
</dbReference>
<keyword evidence="1 3" id="KW-0378">Hydrolase</keyword>
<evidence type="ECO:0000256" key="2">
    <source>
        <dbReference type="ARBA" id="ARBA00038358"/>
    </source>
</evidence>
<dbReference type="RefSeq" id="WP_310925226.1">
    <property type="nucleotide sequence ID" value="NZ_JAMQOP010000003.1"/>
</dbReference>
<dbReference type="SUPFAM" id="SSF48208">
    <property type="entry name" value="Six-hairpin glycosidases"/>
    <property type="match status" value="1"/>
</dbReference>
<sequence>MPRAPSRLAATVTDEGVPERYATPSGVGRYDLQTRLSDAVDRIDDNVAQFYDRFPGPSSEDLVYQPTDNMGGWTTSFWTGQCWLAHEVTGRERFRDAAETQLRTFDRRLAEGDVLTHDLGFLYTLSAVAGYEVTGTERYREMAVTAADHLTDRFWDAPGLLQAWGDPDSPEADEWVHGRMIVDTMMNLPLLFWASEATGEDAYAAIAETHARTNAEHIVRPDGSTFHTFKCDATSGEPLGGETAQGYDDDSCWARGQAWAIYGYALAAEYADEMAYADLAAKLANYYLHRVEPDHVPRWDFDAPADDEVRDTSAAAIAACGLVQLAAVLPVADDRADRYRNAALTTLDSLGEHYASDPERSNGLLTDAAYNRGEGDYDECCLWGDYFYVEGLVRAAEGWRRYW</sequence>
<dbReference type="PANTHER" id="PTHR36845:SF1">
    <property type="entry name" value="HYDROLASE, PUTATIVE (AFU_ORTHOLOGUE AFUA_7G05090)-RELATED"/>
    <property type="match status" value="1"/>
</dbReference>
<comment type="caution">
    <text evidence="3">The sequence shown here is derived from an EMBL/GenBank/DDBJ whole genome shotgun (WGS) entry which is preliminary data.</text>
</comment>
<dbReference type="InterPro" id="IPR052369">
    <property type="entry name" value="UG_Glycosaminoglycan_Hydrolase"/>
</dbReference>
<dbReference type="Gene3D" id="1.50.10.10">
    <property type="match status" value="1"/>
</dbReference>
<dbReference type="PANTHER" id="PTHR36845">
    <property type="entry name" value="HYDROLASE, PUTATIVE (AFU_ORTHOLOGUE AFUA_7G05090)-RELATED"/>
    <property type="match status" value="1"/>
</dbReference>